<keyword evidence="2" id="KW-1185">Reference proteome</keyword>
<name>A0A8X6MR67_NEPPI</name>
<sequence>YASVTCAGTIIRSMSFPICPLASNKRKWYHMDVEGEHLWNMQKIPDHFVLNIGFLQELLMNFSEGNRQASAAWFLLFEECVHCMISLHQAVLSGNSLSPVAVNQSW</sequence>
<dbReference type="AlphaFoldDB" id="A0A8X6MR67"/>
<feature type="non-terminal residue" evidence="1">
    <location>
        <position position="1"/>
    </location>
</feature>
<dbReference type="EMBL" id="BMAW01049972">
    <property type="protein sequence ID" value="GFS73379.1"/>
    <property type="molecule type" value="Genomic_DNA"/>
</dbReference>
<organism evidence="1 2">
    <name type="scientific">Nephila pilipes</name>
    <name type="common">Giant wood spider</name>
    <name type="synonym">Nephila maculata</name>
    <dbReference type="NCBI Taxonomy" id="299642"/>
    <lineage>
        <taxon>Eukaryota</taxon>
        <taxon>Metazoa</taxon>
        <taxon>Ecdysozoa</taxon>
        <taxon>Arthropoda</taxon>
        <taxon>Chelicerata</taxon>
        <taxon>Arachnida</taxon>
        <taxon>Araneae</taxon>
        <taxon>Araneomorphae</taxon>
        <taxon>Entelegynae</taxon>
        <taxon>Araneoidea</taxon>
        <taxon>Nephilidae</taxon>
        <taxon>Nephila</taxon>
    </lineage>
</organism>
<dbReference type="Proteomes" id="UP000887013">
    <property type="component" value="Unassembled WGS sequence"/>
</dbReference>
<evidence type="ECO:0000313" key="1">
    <source>
        <dbReference type="EMBL" id="GFS73379.1"/>
    </source>
</evidence>
<protein>
    <submittedName>
        <fullName evidence="1">Uncharacterized protein</fullName>
    </submittedName>
</protein>
<gene>
    <name evidence="1" type="ORF">NPIL_401701</name>
</gene>
<evidence type="ECO:0000313" key="2">
    <source>
        <dbReference type="Proteomes" id="UP000887013"/>
    </source>
</evidence>
<proteinExistence type="predicted"/>
<reference evidence="1" key="1">
    <citation type="submission" date="2020-08" db="EMBL/GenBank/DDBJ databases">
        <title>Multicomponent nature underlies the extraordinary mechanical properties of spider dragline silk.</title>
        <authorList>
            <person name="Kono N."/>
            <person name="Nakamura H."/>
            <person name="Mori M."/>
            <person name="Yoshida Y."/>
            <person name="Ohtoshi R."/>
            <person name="Malay A.D."/>
            <person name="Moran D.A.P."/>
            <person name="Tomita M."/>
            <person name="Numata K."/>
            <person name="Arakawa K."/>
        </authorList>
    </citation>
    <scope>NUCLEOTIDE SEQUENCE</scope>
</reference>
<accession>A0A8X6MR67</accession>
<comment type="caution">
    <text evidence="1">The sequence shown here is derived from an EMBL/GenBank/DDBJ whole genome shotgun (WGS) entry which is preliminary data.</text>
</comment>